<feature type="region of interest" description="Disordered" evidence="1">
    <location>
        <begin position="715"/>
        <end position="742"/>
    </location>
</feature>
<feature type="region of interest" description="Disordered" evidence="1">
    <location>
        <begin position="418"/>
        <end position="437"/>
    </location>
</feature>
<reference evidence="2" key="1">
    <citation type="submission" date="2023-03" db="EMBL/GenBank/DDBJ databases">
        <title>Massive genome expansion in bonnet fungi (Mycena s.s.) driven by repeated elements and novel gene families across ecological guilds.</title>
        <authorList>
            <consortium name="Lawrence Berkeley National Laboratory"/>
            <person name="Harder C.B."/>
            <person name="Miyauchi S."/>
            <person name="Viragh M."/>
            <person name="Kuo A."/>
            <person name="Thoen E."/>
            <person name="Andreopoulos B."/>
            <person name="Lu D."/>
            <person name="Skrede I."/>
            <person name="Drula E."/>
            <person name="Henrissat B."/>
            <person name="Morin E."/>
            <person name="Kohler A."/>
            <person name="Barry K."/>
            <person name="LaButti K."/>
            <person name="Morin E."/>
            <person name="Salamov A."/>
            <person name="Lipzen A."/>
            <person name="Mereny Z."/>
            <person name="Hegedus B."/>
            <person name="Baldrian P."/>
            <person name="Stursova M."/>
            <person name="Weitz H."/>
            <person name="Taylor A."/>
            <person name="Grigoriev I.V."/>
            <person name="Nagy L.G."/>
            <person name="Martin F."/>
            <person name="Kauserud H."/>
        </authorList>
    </citation>
    <scope>NUCLEOTIDE SEQUENCE</scope>
    <source>
        <strain evidence="2">CBHHK173m</strain>
    </source>
</reference>
<feature type="region of interest" description="Disordered" evidence="1">
    <location>
        <begin position="167"/>
        <end position="193"/>
    </location>
</feature>
<name>A0AAD6TS49_9AGAR</name>
<feature type="region of interest" description="Disordered" evidence="1">
    <location>
        <begin position="61"/>
        <end position="155"/>
    </location>
</feature>
<dbReference type="AlphaFoldDB" id="A0AAD6TS49"/>
<protein>
    <submittedName>
        <fullName evidence="2">Uncharacterized protein</fullName>
    </submittedName>
</protein>
<feature type="compositionally biased region" description="Pro residues" evidence="1">
    <location>
        <begin position="300"/>
        <end position="314"/>
    </location>
</feature>
<feature type="region of interest" description="Disordered" evidence="1">
    <location>
        <begin position="566"/>
        <end position="658"/>
    </location>
</feature>
<organism evidence="2 3">
    <name type="scientific">Mycena belliarum</name>
    <dbReference type="NCBI Taxonomy" id="1033014"/>
    <lineage>
        <taxon>Eukaryota</taxon>
        <taxon>Fungi</taxon>
        <taxon>Dikarya</taxon>
        <taxon>Basidiomycota</taxon>
        <taxon>Agaricomycotina</taxon>
        <taxon>Agaricomycetes</taxon>
        <taxon>Agaricomycetidae</taxon>
        <taxon>Agaricales</taxon>
        <taxon>Marasmiineae</taxon>
        <taxon>Mycenaceae</taxon>
        <taxon>Mycena</taxon>
    </lineage>
</organism>
<keyword evidence="3" id="KW-1185">Reference proteome</keyword>
<evidence type="ECO:0000313" key="3">
    <source>
        <dbReference type="Proteomes" id="UP001222325"/>
    </source>
</evidence>
<feature type="compositionally biased region" description="Low complexity" evidence="1">
    <location>
        <begin position="626"/>
        <end position="637"/>
    </location>
</feature>
<evidence type="ECO:0000313" key="2">
    <source>
        <dbReference type="EMBL" id="KAJ7076469.1"/>
    </source>
</evidence>
<accession>A0AAD6TS49</accession>
<evidence type="ECO:0000256" key="1">
    <source>
        <dbReference type="SAM" id="MobiDB-lite"/>
    </source>
</evidence>
<feature type="compositionally biased region" description="Low complexity" evidence="1">
    <location>
        <begin position="339"/>
        <end position="363"/>
    </location>
</feature>
<feature type="compositionally biased region" description="Pro residues" evidence="1">
    <location>
        <begin position="102"/>
        <end position="114"/>
    </location>
</feature>
<comment type="caution">
    <text evidence="2">The sequence shown here is derived from an EMBL/GenBank/DDBJ whole genome shotgun (WGS) entry which is preliminary data.</text>
</comment>
<feature type="compositionally biased region" description="Basic and acidic residues" evidence="1">
    <location>
        <begin position="732"/>
        <end position="742"/>
    </location>
</feature>
<gene>
    <name evidence="2" type="ORF">B0H15DRAFT_1005864</name>
</gene>
<feature type="region of interest" description="Disordered" evidence="1">
    <location>
        <begin position="447"/>
        <end position="490"/>
    </location>
</feature>
<proteinExistence type="predicted"/>
<feature type="compositionally biased region" description="Pro residues" evidence="1">
    <location>
        <begin position="418"/>
        <end position="433"/>
    </location>
</feature>
<dbReference type="Proteomes" id="UP001222325">
    <property type="component" value="Unassembled WGS sequence"/>
</dbReference>
<feature type="region of interest" description="Disordered" evidence="1">
    <location>
        <begin position="269"/>
        <end position="411"/>
    </location>
</feature>
<dbReference type="EMBL" id="JARJCN010000081">
    <property type="protein sequence ID" value="KAJ7076469.1"/>
    <property type="molecule type" value="Genomic_DNA"/>
</dbReference>
<feature type="compositionally biased region" description="Basic residues" evidence="1">
    <location>
        <begin position="715"/>
        <end position="726"/>
    </location>
</feature>
<sequence>MPDCRRIRSDQVIAHSRATTRPPPLFFKFFVWTRLVRRPRQSLSSGFSCFLSGVTYHTRTVTASPPHRRHGPLGALPSLQYVDSIRRTHTRSRVDSTRRPRPPPAMRSLSPPPSVHALDVEHSAHPFSTSHSRSRYDPQDHPRPSTPHPRLCPRPLALPRLRRPLDSTASAMPFRALPALSPPRNERPRPQTLTRCDSERPRLVLAAQPANRVRVAQCDRTTHDAVYDAGHVAAQQANRAFCALRLLLIRSAHAVRRFRPRCGACAPAAPPPFNAAALSTTPPLRARAESDSEHHRRMSSPPPPRMSSPPSPRIPRPRRLPRPAPASAVRPSSLEPRAARAVPPALPRAGVRARLRASSTASRPAPPCAPDANTAPPSIERDRAALRPHTARRAQCPTAHSGRPTGDQLPRWHLKSSPPPLARSLVTPPPPITPDATSRAAYRLRPARDEAESRARVVPSASHANAGRYASPATSRARRPPARQGQVRAAACLRPKPSERRAPPPSQIAVARRCASCVRRCASCVARPAKSVSAAATLCRARVPLDSRRPRCPLCKVHAVAIPRHAMRKRPASPPAPDVSTAAADPPDSRRRAAARPRFPSYKRARRLPRSPCSSSVRRRWGRGPGRLPGRIRIRSSAEGGGRRRQSPGARGFRRRAAARPRFRFPSYKRGPAHCINARAACRARRAAGRRARVQSGGVEDGGRGACLDAAASVRARRAGGGRRRQSPGARGFERAGPKLRG</sequence>
<feature type="compositionally biased region" description="Basic and acidic residues" evidence="1">
    <location>
        <begin position="134"/>
        <end position="143"/>
    </location>
</feature>